<keyword evidence="2" id="KW-0808">Transferase</keyword>
<evidence type="ECO:0000313" key="3">
    <source>
        <dbReference type="Proteomes" id="UP000505306"/>
    </source>
</evidence>
<gene>
    <name evidence="2" type="ORF">G5B37_05725</name>
</gene>
<dbReference type="Pfam" id="PF08241">
    <property type="entry name" value="Methyltransf_11"/>
    <property type="match status" value="1"/>
</dbReference>
<dbReference type="GO" id="GO:0008757">
    <property type="term" value="F:S-adenosylmethionine-dependent methyltransferase activity"/>
    <property type="evidence" value="ECO:0007669"/>
    <property type="project" value="InterPro"/>
</dbReference>
<keyword evidence="3" id="KW-1185">Reference proteome</keyword>
<dbReference type="SUPFAM" id="SSF53335">
    <property type="entry name" value="S-adenosyl-L-methionine-dependent methyltransferases"/>
    <property type="match status" value="1"/>
</dbReference>
<dbReference type="EMBL" id="CP049057">
    <property type="protein sequence ID" value="QIE59076.1"/>
    <property type="molecule type" value="Genomic_DNA"/>
</dbReference>
<dbReference type="InterPro" id="IPR029063">
    <property type="entry name" value="SAM-dependent_MTases_sf"/>
</dbReference>
<dbReference type="KEGG" id="mgel:G5B37_05725"/>
<reference evidence="2 3" key="1">
    <citation type="submission" date="2020-02" db="EMBL/GenBank/DDBJ databases">
        <title>Complete genome sequence of Flavobacteriaceae bacterium.</title>
        <authorList>
            <person name="Kim S.-J."/>
            <person name="Kim Y.-S."/>
            <person name="Kim K.-H."/>
        </authorList>
    </citation>
    <scope>NUCLEOTIDE SEQUENCE [LARGE SCALE GENOMIC DNA]</scope>
    <source>
        <strain evidence="2 3">RR4-40</strain>
    </source>
</reference>
<organism evidence="2 3">
    <name type="scientific">Rasiella rasia</name>
    <dbReference type="NCBI Taxonomy" id="2744027"/>
    <lineage>
        <taxon>Bacteria</taxon>
        <taxon>Pseudomonadati</taxon>
        <taxon>Bacteroidota</taxon>
        <taxon>Flavobacteriia</taxon>
        <taxon>Flavobacteriales</taxon>
        <taxon>Flavobacteriaceae</taxon>
        <taxon>Rasiella</taxon>
    </lineage>
</organism>
<proteinExistence type="predicted"/>
<accession>A0A6G6GKF8</accession>
<dbReference type="CDD" id="cd02440">
    <property type="entry name" value="AdoMet_MTases"/>
    <property type="match status" value="1"/>
</dbReference>
<dbReference type="Proteomes" id="UP000505306">
    <property type="component" value="Chromosome"/>
</dbReference>
<keyword evidence="2" id="KW-0489">Methyltransferase</keyword>
<evidence type="ECO:0000259" key="1">
    <source>
        <dbReference type="Pfam" id="PF08241"/>
    </source>
</evidence>
<dbReference type="RefSeq" id="WP_164679106.1">
    <property type="nucleotide sequence ID" value="NZ_CP049057.1"/>
</dbReference>
<feature type="domain" description="Methyltransferase type 11" evidence="1">
    <location>
        <begin position="102"/>
        <end position="167"/>
    </location>
</feature>
<protein>
    <submittedName>
        <fullName evidence="2">Methyltransferase domain-containing protein</fullName>
    </submittedName>
</protein>
<dbReference type="InterPro" id="IPR013216">
    <property type="entry name" value="Methyltransf_11"/>
</dbReference>
<dbReference type="GO" id="GO:0032259">
    <property type="term" value="P:methylation"/>
    <property type="evidence" value="ECO:0007669"/>
    <property type="project" value="UniProtKB-KW"/>
</dbReference>
<name>A0A6G6GKF8_9FLAO</name>
<evidence type="ECO:0000313" key="2">
    <source>
        <dbReference type="EMBL" id="QIE59076.1"/>
    </source>
</evidence>
<dbReference type="AlphaFoldDB" id="A0A6G6GKF8"/>
<dbReference type="Gene3D" id="3.40.50.150">
    <property type="entry name" value="Vaccinia Virus protein VP39"/>
    <property type="match status" value="1"/>
</dbReference>
<sequence>MYKAVKKLALTVVPKRFLLKNELFFRSLFAINYRGKNHTCNICTHSLKRFIVIDDGDVLCPFCGSRARTRRLYDILTTEKLLSGRILHFSPSRSLYRVLSKEKSIDYVSTDFEDEFIATHRYDITAIDCPDNSFDLIICYHILEHIEDDSAAMRELFRVLKPGGTCLVQTPFKEGTDVYEDFSITSKEGRLKAFGQDDHVRIYSVNGLLQRLKTNKFTVSKQKEFKEDTRLGFTPETVLFLKKPVS</sequence>